<dbReference type="Ensembl" id="ENSORLT00020034358.1">
    <property type="protein sequence ID" value="ENSORLP00020032818.1"/>
    <property type="gene ID" value="ENSORLG00020018558.1"/>
</dbReference>
<sequence>MAARLLLRSGFRAAAACRAARVPIPTRSMAAGGIPTDEEQATGLEKIIMKAMKDGTVRRTTRRWSGSGSMKARPSAARPAALTTSWWLTSFLTNSSSSSSSSFCPSGLGLSSVLPQNLTRISASCYIPKQRLHPPALNHVTLGPLNSSWNNKVLNSDAAPRRSVRRYSEGFGGFTRN</sequence>
<accession>A0A3P9MIM6</accession>
<evidence type="ECO:0000313" key="1">
    <source>
        <dbReference type="Ensembl" id="ENSORLP00020032818.1"/>
    </source>
</evidence>
<evidence type="ECO:0000313" key="2">
    <source>
        <dbReference type="Proteomes" id="UP000265180"/>
    </source>
</evidence>
<reference key="1">
    <citation type="journal article" date="2007" name="Nature">
        <title>The medaka draft genome and insights into vertebrate genome evolution.</title>
        <authorList>
            <person name="Kasahara M."/>
            <person name="Naruse K."/>
            <person name="Sasaki S."/>
            <person name="Nakatani Y."/>
            <person name="Qu W."/>
            <person name="Ahsan B."/>
            <person name="Yamada T."/>
            <person name="Nagayasu Y."/>
            <person name="Doi K."/>
            <person name="Kasai Y."/>
            <person name="Jindo T."/>
            <person name="Kobayashi D."/>
            <person name="Shimada A."/>
            <person name="Toyoda A."/>
            <person name="Kuroki Y."/>
            <person name="Fujiyama A."/>
            <person name="Sasaki T."/>
            <person name="Shimizu A."/>
            <person name="Asakawa S."/>
            <person name="Shimizu N."/>
            <person name="Hashimoto S."/>
            <person name="Yang J."/>
            <person name="Lee Y."/>
            <person name="Matsushima K."/>
            <person name="Sugano S."/>
            <person name="Sakaizumi M."/>
            <person name="Narita T."/>
            <person name="Ohishi K."/>
            <person name="Haga S."/>
            <person name="Ohta F."/>
            <person name="Nomoto H."/>
            <person name="Nogata K."/>
            <person name="Morishita T."/>
            <person name="Endo T."/>
            <person name="Shin-I T."/>
            <person name="Takeda H."/>
            <person name="Morishita S."/>
            <person name="Kohara Y."/>
        </authorList>
    </citation>
    <scope>NUCLEOTIDE SEQUENCE [LARGE SCALE GENOMIC DNA]</scope>
    <source>
        <strain>Hd-rR</strain>
    </source>
</reference>
<organism evidence="1 2">
    <name type="scientific">Oryzias latipes</name>
    <name type="common">Japanese rice fish</name>
    <name type="synonym">Japanese killifish</name>
    <dbReference type="NCBI Taxonomy" id="8090"/>
    <lineage>
        <taxon>Eukaryota</taxon>
        <taxon>Metazoa</taxon>
        <taxon>Chordata</taxon>
        <taxon>Craniata</taxon>
        <taxon>Vertebrata</taxon>
        <taxon>Euteleostomi</taxon>
        <taxon>Actinopterygii</taxon>
        <taxon>Neopterygii</taxon>
        <taxon>Teleostei</taxon>
        <taxon>Neoteleostei</taxon>
        <taxon>Acanthomorphata</taxon>
        <taxon>Ovalentaria</taxon>
        <taxon>Atherinomorphae</taxon>
        <taxon>Beloniformes</taxon>
        <taxon>Adrianichthyidae</taxon>
        <taxon>Oryziinae</taxon>
        <taxon>Oryzias</taxon>
    </lineage>
</organism>
<dbReference type="Proteomes" id="UP000265180">
    <property type="component" value="Chromosome 12"/>
</dbReference>
<reference evidence="1" key="3">
    <citation type="submission" date="2025-08" db="UniProtKB">
        <authorList>
            <consortium name="Ensembl"/>
        </authorList>
    </citation>
    <scope>IDENTIFICATION</scope>
    <source>
        <strain evidence="1">HNI</strain>
    </source>
</reference>
<proteinExistence type="predicted"/>
<protein>
    <submittedName>
        <fullName evidence="1">Uncharacterized protein</fullName>
    </submittedName>
</protein>
<dbReference type="AlphaFoldDB" id="A0A3P9MIM6"/>
<reference evidence="1" key="4">
    <citation type="submission" date="2025-09" db="UniProtKB">
        <authorList>
            <consortium name="Ensembl"/>
        </authorList>
    </citation>
    <scope>IDENTIFICATION</scope>
    <source>
        <strain evidence="1">HNI</strain>
    </source>
</reference>
<reference evidence="1 2" key="2">
    <citation type="submission" date="2017-04" db="EMBL/GenBank/DDBJ databases">
        <title>CpG methylation of centromeres and impact of large insertions on vertebrate speciation.</title>
        <authorList>
            <person name="Ichikawa K."/>
            <person name="Yoshimura J."/>
            <person name="Morishita S."/>
        </authorList>
    </citation>
    <scope>NUCLEOTIDE SEQUENCE</scope>
    <source>
        <strain evidence="1 2">HNI</strain>
    </source>
</reference>
<name>A0A3P9MIM6_ORYLA</name>